<accession>A0A1F8B798</accession>
<evidence type="ECO:0000313" key="2">
    <source>
        <dbReference type="Proteomes" id="UP000179018"/>
    </source>
</evidence>
<gene>
    <name evidence="1" type="ORF">A3A75_02605</name>
</gene>
<proteinExistence type="predicted"/>
<sequence length="491" mass="55756">MGIEIKNFLQVSDKEVPEFGNSFGHLRAVEPRLHEELSEVGDMALLRVLHYSYCIGPNPYVRFPDAECVQHYPFPDSAWQKYGNMESEAARIEFMLDNFETRAMPTSFGKHLAAISLVNPLEDWAKIENDIQVVAHKEYEKMKKDQAEGARAIYDNGYETAYVADPQFYEVDQETTNAEVAIWKNSLSQIARELQKGNFKNLGTFLNLYSRVKDPITPIVGSEQERLFRELYEKASNSLQTYLLSYDLDEKMVAQIAKESAFLALPKANEATTRFAGHQELPIVRIDLSKMPRGEFAGPERVCEIMLEELKDAEKVGQASITPVTVAYSKVPDNPESIGSPKKEPFLFIIDGNNRASSLIAFEYFKTYGLDIEKLLNRATLDEFMGSCNLDLEWEVDLVGVLKYLRENSHVVNELRQKQGLLQLFNINNVPALLTHEPDYHTIAIERSKNEGRVIIMGPHNQALFNSTNVSIYAKKQSHGRAEGNNEKQSI</sequence>
<protein>
    <submittedName>
        <fullName evidence="1">Uncharacterized protein</fullName>
    </submittedName>
</protein>
<comment type="caution">
    <text evidence="1">The sequence shown here is derived from an EMBL/GenBank/DDBJ whole genome shotgun (WGS) entry which is preliminary data.</text>
</comment>
<organism evidence="1 2">
    <name type="scientific">Candidatus Woesebacteria bacterium RIFCSPLOWO2_01_FULL_39_10</name>
    <dbReference type="NCBI Taxonomy" id="1802516"/>
    <lineage>
        <taxon>Bacteria</taxon>
        <taxon>Candidatus Woeseibacteriota</taxon>
    </lineage>
</organism>
<name>A0A1F8B798_9BACT</name>
<dbReference type="STRING" id="1802516.A3A75_02605"/>
<dbReference type="EMBL" id="MGHC01000013">
    <property type="protein sequence ID" value="OGM59926.1"/>
    <property type="molecule type" value="Genomic_DNA"/>
</dbReference>
<evidence type="ECO:0000313" key="1">
    <source>
        <dbReference type="EMBL" id="OGM59926.1"/>
    </source>
</evidence>
<reference evidence="1 2" key="1">
    <citation type="journal article" date="2016" name="Nat. Commun.">
        <title>Thousands of microbial genomes shed light on interconnected biogeochemical processes in an aquifer system.</title>
        <authorList>
            <person name="Anantharaman K."/>
            <person name="Brown C.T."/>
            <person name="Hug L.A."/>
            <person name="Sharon I."/>
            <person name="Castelle C.J."/>
            <person name="Probst A.J."/>
            <person name="Thomas B.C."/>
            <person name="Singh A."/>
            <person name="Wilkins M.J."/>
            <person name="Karaoz U."/>
            <person name="Brodie E.L."/>
            <person name="Williams K.H."/>
            <person name="Hubbard S.S."/>
            <person name="Banfield J.F."/>
        </authorList>
    </citation>
    <scope>NUCLEOTIDE SEQUENCE [LARGE SCALE GENOMIC DNA]</scope>
</reference>
<dbReference type="AlphaFoldDB" id="A0A1F8B798"/>
<dbReference type="Proteomes" id="UP000179018">
    <property type="component" value="Unassembled WGS sequence"/>
</dbReference>